<feature type="domain" description="GTP cyclohydrolase II" evidence="10">
    <location>
        <begin position="168"/>
        <end position="345"/>
    </location>
</feature>
<dbReference type="AlphaFoldDB" id="A0A7S0U570"/>
<accession>A0A7S0U570</accession>
<evidence type="ECO:0000313" key="11">
    <source>
        <dbReference type="EMBL" id="CAD8750779.1"/>
    </source>
</evidence>
<evidence type="ECO:0000256" key="3">
    <source>
        <dbReference type="ARBA" id="ARBA00022619"/>
    </source>
</evidence>
<dbReference type="PANTHER" id="PTHR21327">
    <property type="entry name" value="GTP CYCLOHYDROLASE II-RELATED"/>
    <property type="match status" value="1"/>
</dbReference>
<proteinExistence type="predicted"/>
<evidence type="ECO:0000256" key="8">
    <source>
        <dbReference type="SAM" id="MobiDB-lite"/>
    </source>
</evidence>
<keyword evidence="5" id="KW-0378">Hydrolase</keyword>
<dbReference type="GO" id="GO:0009231">
    <property type="term" value="P:riboflavin biosynthetic process"/>
    <property type="evidence" value="ECO:0007669"/>
    <property type="project" value="UniProtKB-KW"/>
</dbReference>
<dbReference type="PANTHER" id="PTHR21327:SF47">
    <property type="entry name" value="GTP CYCLOHYDROLASE II DOMAIN-CONTAINING PROTEIN"/>
    <property type="match status" value="1"/>
</dbReference>
<dbReference type="SUPFAM" id="SSF142695">
    <property type="entry name" value="RibA-like"/>
    <property type="match status" value="1"/>
</dbReference>
<keyword evidence="6" id="KW-0342">GTP-binding</keyword>
<dbReference type="InterPro" id="IPR036144">
    <property type="entry name" value="RibA-like_sf"/>
</dbReference>
<keyword evidence="9" id="KW-0732">Signal</keyword>
<protein>
    <recommendedName>
        <fullName evidence="2">GTP cyclohydrolase II</fullName>
        <ecNumber evidence="2">3.5.4.25</ecNumber>
    </recommendedName>
</protein>
<dbReference type="InterPro" id="IPR032677">
    <property type="entry name" value="GTP_cyclohydro_II"/>
</dbReference>
<evidence type="ECO:0000256" key="4">
    <source>
        <dbReference type="ARBA" id="ARBA00022741"/>
    </source>
</evidence>
<evidence type="ECO:0000256" key="7">
    <source>
        <dbReference type="ARBA" id="ARBA00049295"/>
    </source>
</evidence>
<organism evidence="11">
    <name type="scientific">Hemiselmis andersenii</name>
    <name type="common">Cryptophyte alga</name>
    <dbReference type="NCBI Taxonomy" id="464988"/>
    <lineage>
        <taxon>Eukaryota</taxon>
        <taxon>Cryptophyceae</taxon>
        <taxon>Cryptomonadales</taxon>
        <taxon>Hemiselmidaceae</taxon>
        <taxon>Hemiselmis</taxon>
    </lineage>
</organism>
<feature type="signal peptide" evidence="9">
    <location>
        <begin position="1"/>
        <end position="25"/>
    </location>
</feature>
<evidence type="ECO:0000256" key="2">
    <source>
        <dbReference type="ARBA" id="ARBA00012762"/>
    </source>
</evidence>
<dbReference type="GO" id="GO:0003935">
    <property type="term" value="F:GTP cyclohydrolase II activity"/>
    <property type="evidence" value="ECO:0007669"/>
    <property type="project" value="UniProtKB-EC"/>
</dbReference>
<dbReference type="GO" id="GO:0005525">
    <property type="term" value="F:GTP binding"/>
    <property type="evidence" value="ECO:0007669"/>
    <property type="project" value="UniProtKB-KW"/>
</dbReference>
<gene>
    <name evidence="11" type="ORF">HAND1043_LOCUS17285</name>
</gene>
<comment type="pathway">
    <text evidence="1">Cofactor biosynthesis; riboflavin biosynthesis.</text>
</comment>
<evidence type="ECO:0000256" key="1">
    <source>
        <dbReference type="ARBA" id="ARBA00005104"/>
    </source>
</evidence>
<dbReference type="EMBL" id="HBFK01028441">
    <property type="protein sequence ID" value="CAD8750779.1"/>
    <property type="molecule type" value="Transcribed_RNA"/>
</dbReference>
<keyword evidence="4" id="KW-0547">Nucleotide-binding</keyword>
<dbReference type="EC" id="3.5.4.25" evidence="2"/>
<evidence type="ECO:0000256" key="6">
    <source>
        <dbReference type="ARBA" id="ARBA00023134"/>
    </source>
</evidence>
<feature type="chain" id="PRO_5030800895" description="GTP cyclohydrolase II" evidence="9">
    <location>
        <begin position="26"/>
        <end position="376"/>
    </location>
</feature>
<dbReference type="GO" id="GO:0008686">
    <property type="term" value="F:3,4-dihydroxy-2-butanone-4-phosphate synthase activity"/>
    <property type="evidence" value="ECO:0007669"/>
    <property type="project" value="TreeGrafter"/>
</dbReference>
<dbReference type="NCBIfam" id="NF001591">
    <property type="entry name" value="PRK00393.1"/>
    <property type="match status" value="1"/>
</dbReference>
<sequence length="376" mass="40311">MVAVSLRAAWLLVVGIVGVVASVRAAAVAPASGRLDFGAEATHGCGTSGHLGGGGLAFSGAPAVIRDALPVRGRGVRLLGRGVQVGPHSGPGKMAGGAFTGHGQAACPLGSSLLPRFQGGSRRGSATVVSASTINGFFTKGFNEPDDPGESSDQWSETEDAEGTTLRIADCKMPTKKGLFRMRSYRHQGTKRVMRDGEQVLEWVDMEPVVLYKGIKGSPMKENVLVRVHDQCFTSEVMGSRRCDCREQLEMAMELVQKQGGAIIYLPQEGRGIGLANKVAAYHLQDKGLDTVDANRQLGFGDDERVYGCVPFILKDLGIESVQLMTNNPMKVRQLTELGVHVSSRHSAVVKSNPYNEGYLRAKAQRMAHVFNFDDE</sequence>
<keyword evidence="3" id="KW-0686">Riboflavin biosynthesis</keyword>
<reference evidence="11" key="1">
    <citation type="submission" date="2021-01" db="EMBL/GenBank/DDBJ databases">
        <authorList>
            <person name="Corre E."/>
            <person name="Pelletier E."/>
            <person name="Niang G."/>
            <person name="Scheremetjew M."/>
            <person name="Finn R."/>
            <person name="Kale V."/>
            <person name="Holt S."/>
            <person name="Cochrane G."/>
            <person name="Meng A."/>
            <person name="Brown T."/>
            <person name="Cohen L."/>
        </authorList>
    </citation>
    <scope>NUCLEOTIDE SEQUENCE</scope>
    <source>
        <strain evidence="11">CCMP441</strain>
    </source>
</reference>
<evidence type="ECO:0000256" key="9">
    <source>
        <dbReference type="SAM" id="SignalP"/>
    </source>
</evidence>
<dbReference type="Pfam" id="PF00925">
    <property type="entry name" value="GTP_cyclohydro2"/>
    <property type="match status" value="1"/>
</dbReference>
<dbReference type="CDD" id="cd00641">
    <property type="entry name" value="GTP_cyclohydro2"/>
    <property type="match status" value="1"/>
</dbReference>
<feature type="region of interest" description="Disordered" evidence="8">
    <location>
        <begin position="139"/>
        <end position="163"/>
    </location>
</feature>
<name>A0A7S0U570_HEMAN</name>
<dbReference type="InterPro" id="IPR000926">
    <property type="entry name" value="RibA"/>
</dbReference>
<evidence type="ECO:0000256" key="5">
    <source>
        <dbReference type="ARBA" id="ARBA00022801"/>
    </source>
</evidence>
<evidence type="ECO:0000259" key="10">
    <source>
        <dbReference type="Pfam" id="PF00925"/>
    </source>
</evidence>
<dbReference type="Gene3D" id="3.40.50.10990">
    <property type="entry name" value="GTP cyclohydrolase II"/>
    <property type="match status" value="1"/>
</dbReference>
<dbReference type="GO" id="GO:0005829">
    <property type="term" value="C:cytosol"/>
    <property type="evidence" value="ECO:0007669"/>
    <property type="project" value="TreeGrafter"/>
</dbReference>
<comment type="catalytic activity">
    <reaction evidence="7">
        <text>GTP + 4 H2O = 2,5-diamino-6-hydroxy-4-(5-phosphoribosylamino)-pyrimidine + formate + 2 phosphate + 3 H(+)</text>
        <dbReference type="Rhea" id="RHEA:23704"/>
        <dbReference type="ChEBI" id="CHEBI:15377"/>
        <dbReference type="ChEBI" id="CHEBI:15378"/>
        <dbReference type="ChEBI" id="CHEBI:15740"/>
        <dbReference type="ChEBI" id="CHEBI:37565"/>
        <dbReference type="ChEBI" id="CHEBI:43474"/>
        <dbReference type="ChEBI" id="CHEBI:58614"/>
        <dbReference type="EC" id="3.5.4.25"/>
    </reaction>
</comment>
<feature type="compositionally biased region" description="Acidic residues" evidence="8">
    <location>
        <begin position="144"/>
        <end position="162"/>
    </location>
</feature>